<evidence type="ECO:0000313" key="2">
    <source>
        <dbReference type="Proteomes" id="UP000076871"/>
    </source>
</evidence>
<proteinExistence type="predicted"/>
<dbReference type="Proteomes" id="UP000076871">
    <property type="component" value="Unassembled WGS sequence"/>
</dbReference>
<evidence type="ECO:0000313" key="1">
    <source>
        <dbReference type="EMBL" id="KZT09771.1"/>
    </source>
</evidence>
<protein>
    <submittedName>
        <fullName evidence="1">Uncharacterized protein</fullName>
    </submittedName>
</protein>
<reference evidence="1 2" key="1">
    <citation type="journal article" date="2016" name="Mol. Biol. Evol.">
        <title>Comparative Genomics of Early-Diverging Mushroom-Forming Fungi Provides Insights into the Origins of Lignocellulose Decay Capabilities.</title>
        <authorList>
            <person name="Nagy L.G."/>
            <person name="Riley R."/>
            <person name="Tritt A."/>
            <person name="Adam C."/>
            <person name="Daum C."/>
            <person name="Floudas D."/>
            <person name="Sun H."/>
            <person name="Yadav J.S."/>
            <person name="Pangilinan J."/>
            <person name="Larsson K.H."/>
            <person name="Matsuura K."/>
            <person name="Barry K."/>
            <person name="Labutti K."/>
            <person name="Kuo R."/>
            <person name="Ohm R.A."/>
            <person name="Bhattacharya S.S."/>
            <person name="Shirouzu T."/>
            <person name="Yoshinaga Y."/>
            <person name="Martin F.M."/>
            <person name="Grigoriev I.V."/>
            <person name="Hibbett D.S."/>
        </authorList>
    </citation>
    <scope>NUCLEOTIDE SEQUENCE [LARGE SCALE GENOMIC DNA]</scope>
    <source>
        <strain evidence="1 2">93-53</strain>
    </source>
</reference>
<keyword evidence="2" id="KW-1185">Reference proteome</keyword>
<accession>A0A165G3B0</accession>
<dbReference type="RefSeq" id="XP_040767511.1">
    <property type="nucleotide sequence ID" value="XM_040908268.1"/>
</dbReference>
<organism evidence="1 2">
    <name type="scientific">Laetiporus sulphureus 93-53</name>
    <dbReference type="NCBI Taxonomy" id="1314785"/>
    <lineage>
        <taxon>Eukaryota</taxon>
        <taxon>Fungi</taxon>
        <taxon>Dikarya</taxon>
        <taxon>Basidiomycota</taxon>
        <taxon>Agaricomycotina</taxon>
        <taxon>Agaricomycetes</taxon>
        <taxon>Polyporales</taxon>
        <taxon>Laetiporus</taxon>
    </lineage>
</organism>
<dbReference type="AlphaFoldDB" id="A0A165G3B0"/>
<feature type="non-terminal residue" evidence="1">
    <location>
        <position position="69"/>
    </location>
</feature>
<dbReference type="GeneID" id="63825297"/>
<dbReference type="EMBL" id="KV427611">
    <property type="protein sequence ID" value="KZT09771.1"/>
    <property type="molecule type" value="Genomic_DNA"/>
</dbReference>
<gene>
    <name evidence="1" type="ORF">LAESUDRAFT_722753</name>
</gene>
<name>A0A165G3B0_9APHY</name>
<sequence>MIRVVPNQRLPVPCAPQPSSEDDISQYLCRSNPPGEKADALPARLAPLGCDIGDRIASHGYKEAARLCM</sequence>
<dbReference type="InParanoid" id="A0A165G3B0"/>